<protein>
    <recommendedName>
        <fullName evidence="5">Tropinone reductase-like 1</fullName>
    </recommendedName>
</protein>
<dbReference type="InterPro" id="IPR045309">
    <property type="entry name" value="ABA2-like"/>
</dbReference>
<dbReference type="Gene3D" id="3.40.50.720">
    <property type="entry name" value="NAD(P)-binding Rossmann-like Domain"/>
    <property type="match status" value="1"/>
</dbReference>
<dbReference type="EMBL" id="JAYDYQ010002687">
    <property type="protein sequence ID" value="KAK4478774.1"/>
    <property type="molecule type" value="Genomic_DNA"/>
</dbReference>
<dbReference type="InterPro" id="IPR036291">
    <property type="entry name" value="NAD(P)-bd_dom_sf"/>
</dbReference>
<keyword evidence="2" id="KW-0560">Oxidoreductase</keyword>
<dbReference type="PRINTS" id="PR00080">
    <property type="entry name" value="SDRFAMILY"/>
</dbReference>
<reference evidence="3 4" key="1">
    <citation type="journal article" date="2023" name="bioRxiv">
        <title>Genome report: Whole genome sequence and annotation of Penstemon davidsonii.</title>
        <authorList>
            <person name="Ostevik K.L."/>
            <person name="Alabady M."/>
            <person name="Zhang M."/>
            <person name="Rausher M.D."/>
        </authorList>
    </citation>
    <scope>NUCLEOTIDE SEQUENCE [LARGE SCALE GENOMIC DNA]</scope>
    <source>
        <strain evidence="3">DNT005</strain>
        <tissue evidence="3">Whole leaf</tissue>
    </source>
</reference>
<keyword evidence="4" id="KW-1185">Reference proteome</keyword>
<evidence type="ECO:0000256" key="1">
    <source>
        <dbReference type="ARBA" id="ARBA00006484"/>
    </source>
</evidence>
<organism evidence="3 4">
    <name type="scientific">Penstemon davidsonii</name>
    <dbReference type="NCBI Taxonomy" id="160366"/>
    <lineage>
        <taxon>Eukaryota</taxon>
        <taxon>Viridiplantae</taxon>
        <taxon>Streptophyta</taxon>
        <taxon>Embryophyta</taxon>
        <taxon>Tracheophyta</taxon>
        <taxon>Spermatophyta</taxon>
        <taxon>Magnoliopsida</taxon>
        <taxon>eudicotyledons</taxon>
        <taxon>Gunneridae</taxon>
        <taxon>Pentapetalae</taxon>
        <taxon>asterids</taxon>
        <taxon>lamiids</taxon>
        <taxon>Lamiales</taxon>
        <taxon>Plantaginaceae</taxon>
        <taxon>Cheloneae</taxon>
        <taxon>Penstemon</taxon>
    </lineage>
</organism>
<dbReference type="Proteomes" id="UP001291926">
    <property type="component" value="Unassembled WGS sequence"/>
</dbReference>
<proteinExistence type="inferred from homology"/>
<accession>A0ABR0CNX2</accession>
<comment type="similarity">
    <text evidence="1">Belongs to the short-chain dehydrogenases/reductases (SDR) family.</text>
</comment>
<evidence type="ECO:0000256" key="2">
    <source>
        <dbReference type="ARBA" id="ARBA00023002"/>
    </source>
</evidence>
<sequence>MSRLWSNEEDIALTRAYIECSEDNMAGIGQERKSLWKKIIRMIYQILDVAGVQYEVAKDWTIWYAESHTQTHTQTQTSQFMSDIRNKMGSNNVNTRLEGKVAIVTGGASGIGASTVRLFWEQGAKVVIADIQDNLGQSLATKLGDNVLYVHCDVSDEEQVMNLVDTAVSKFGQLDIMYNNAGIMSGIFESILNTNKSDLERMFGVNLIGAFLGAKHAARVMIPNKKGCILFTASSCTKIGGISPHSYAASKYGVVGLTKNLACELGEHGIRVNCISPFGVLTGSNVGAEKEAMFEMMMGAVGNLQGKILKAEDIAKAALYLASDEASYVSGMNLVVDGGYSVVNPSLMKITKV</sequence>
<dbReference type="Pfam" id="PF13561">
    <property type="entry name" value="adh_short_C2"/>
    <property type="match status" value="1"/>
</dbReference>
<evidence type="ECO:0008006" key="5">
    <source>
        <dbReference type="Google" id="ProtNLM"/>
    </source>
</evidence>
<dbReference type="PANTHER" id="PTHR43180">
    <property type="entry name" value="3-OXOACYL-(ACYL-CARRIER-PROTEIN) REDUCTASE (AFU_ORTHOLOGUE AFUA_6G11210)"/>
    <property type="match status" value="1"/>
</dbReference>
<dbReference type="PRINTS" id="PR00081">
    <property type="entry name" value="GDHRDH"/>
</dbReference>
<evidence type="ECO:0000313" key="3">
    <source>
        <dbReference type="EMBL" id="KAK4478774.1"/>
    </source>
</evidence>
<evidence type="ECO:0000313" key="4">
    <source>
        <dbReference type="Proteomes" id="UP001291926"/>
    </source>
</evidence>
<dbReference type="CDD" id="cd05326">
    <property type="entry name" value="secoisolariciresinol-DH_like_SDR_c"/>
    <property type="match status" value="1"/>
</dbReference>
<dbReference type="SUPFAM" id="SSF51735">
    <property type="entry name" value="NAD(P)-binding Rossmann-fold domains"/>
    <property type="match status" value="1"/>
</dbReference>
<dbReference type="InterPro" id="IPR002347">
    <property type="entry name" value="SDR_fam"/>
</dbReference>
<dbReference type="PANTHER" id="PTHR43180:SF37">
    <property type="entry name" value="TROPINONE REDUCTASE-LIKE 2"/>
    <property type="match status" value="1"/>
</dbReference>
<comment type="caution">
    <text evidence="3">The sequence shown here is derived from an EMBL/GenBank/DDBJ whole genome shotgun (WGS) entry which is preliminary data.</text>
</comment>
<gene>
    <name evidence="3" type="ORF">RD792_014273</name>
</gene>
<name>A0ABR0CNX2_9LAMI</name>